<evidence type="ECO:0000313" key="2">
    <source>
        <dbReference type="Proteomes" id="UP000661112"/>
    </source>
</evidence>
<gene>
    <name evidence="1" type="ORF">H6G83_31955</name>
</gene>
<accession>A0ABR8DD53</accession>
<dbReference type="Proteomes" id="UP000661112">
    <property type="component" value="Unassembled WGS sequence"/>
</dbReference>
<organism evidence="1 2">
    <name type="scientific">Anabaena azotica FACHB-119</name>
    <dbReference type="NCBI Taxonomy" id="947527"/>
    <lineage>
        <taxon>Bacteria</taxon>
        <taxon>Bacillati</taxon>
        <taxon>Cyanobacteriota</taxon>
        <taxon>Cyanophyceae</taxon>
        <taxon>Nostocales</taxon>
        <taxon>Nostocaceae</taxon>
        <taxon>Anabaena</taxon>
        <taxon>Anabaena azotica</taxon>
    </lineage>
</organism>
<comment type="caution">
    <text evidence="1">The sequence shown here is derived from an EMBL/GenBank/DDBJ whole genome shotgun (WGS) entry which is preliminary data.</text>
</comment>
<keyword evidence="2" id="KW-1185">Reference proteome</keyword>
<evidence type="ECO:0000313" key="1">
    <source>
        <dbReference type="EMBL" id="MBD2505165.1"/>
    </source>
</evidence>
<sequence length="111" mass="12544">MSGISKLPYAFVDLYRSRRGISMDMSVIRERMDELGIDLATLTRRYCEIRRRKGDESATPVNRRNMIAKAISDQGNPTLETFMDIIAALDGKVLIEWKSTKVKEFGGDNAA</sequence>
<dbReference type="RefSeq" id="WP_190479695.1">
    <property type="nucleotide sequence ID" value="NZ_JACJSG010000071.1"/>
</dbReference>
<proteinExistence type="predicted"/>
<reference evidence="1 2" key="1">
    <citation type="journal article" date="2020" name="ISME J.">
        <title>Comparative genomics reveals insights into cyanobacterial evolution and habitat adaptation.</title>
        <authorList>
            <person name="Chen M.Y."/>
            <person name="Teng W.K."/>
            <person name="Zhao L."/>
            <person name="Hu C.X."/>
            <person name="Zhou Y.K."/>
            <person name="Han B.P."/>
            <person name="Song L.R."/>
            <person name="Shu W.S."/>
        </authorList>
    </citation>
    <scope>NUCLEOTIDE SEQUENCE [LARGE SCALE GENOMIC DNA]</scope>
    <source>
        <strain evidence="1 2">FACHB-119</strain>
    </source>
</reference>
<name>A0ABR8DD53_9NOST</name>
<protein>
    <submittedName>
        <fullName evidence="1">Uncharacterized protein</fullName>
    </submittedName>
</protein>
<dbReference type="EMBL" id="JACJSG010000071">
    <property type="protein sequence ID" value="MBD2505165.1"/>
    <property type="molecule type" value="Genomic_DNA"/>
</dbReference>